<name>A0A517NB89_9BACT</name>
<keyword evidence="2" id="KW-1185">Reference proteome</keyword>
<evidence type="ECO:0000313" key="1">
    <source>
        <dbReference type="EMBL" id="QDT04407.1"/>
    </source>
</evidence>
<proteinExistence type="predicted"/>
<evidence type="ECO:0000313" key="2">
    <source>
        <dbReference type="Proteomes" id="UP000318538"/>
    </source>
</evidence>
<dbReference type="Proteomes" id="UP000318538">
    <property type="component" value="Chromosome"/>
</dbReference>
<protein>
    <submittedName>
        <fullName evidence="1">Uncharacterized protein</fullName>
    </submittedName>
</protein>
<accession>A0A517NB89</accession>
<dbReference type="EMBL" id="CP036525">
    <property type="protein sequence ID" value="QDT04407.1"/>
    <property type="molecule type" value="Genomic_DNA"/>
</dbReference>
<dbReference type="KEGG" id="rlc:K227x_27980"/>
<dbReference type="AlphaFoldDB" id="A0A517NB89"/>
<sequence>MDLMDWFWRQRMQAVAACVQRMAWVPEIRRGNLAVDLPVDLPVDLAVDLAVDLPVRLRWTFDFKEIGTKVPDVRR</sequence>
<organism evidence="1 2">
    <name type="scientific">Rubripirellula lacrimiformis</name>
    <dbReference type="NCBI Taxonomy" id="1930273"/>
    <lineage>
        <taxon>Bacteria</taxon>
        <taxon>Pseudomonadati</taxon>
        <taxon>Planctomycetota</taxon>
        <taxon>Planctomycetia</taxon>
        <taxon>Pirellulales</taxon>
        <taxon>Pirellulaceae</taxon>
        <taxon>Rubripirellula</taxon>
    </lineage>
</organism>
<reference evidence="1 2" key="1">
    <citation type="submission" date="2019-02" db="EMBL/GenBank/DDBJ databases">
        <title>Deep-cultivation of Planctomycetes and their phenomic and genomic characterization uncovers novel biology.</title>
        <authorList>
            <person name="Wiegand S."/>
            <person name="Jogler M."/>
            <person name="Boedeker C."/>
            <person name="Pinto D."/>
            <person name="Vollmers J."/>
            <person name="Rivas-Marin E."/>
            <person name="Kohn T."/>
            <person name="Peeters S.H."/>
            <person name="Heuer A."/>
            <person name="Rast P."/>
            <person name="Oberbeckmann S."/>
            <person name="Bunk B."/>
            <person name="Jeske O."/>
            <person name="Meyerdierks A."/>
            <person name="Storesund J.E."/>
            <person name="Kallscheuer N."/>
            <person name="Luecker S."/>
            <person name="Lage O.M."/>
            <person name="Pohl T."/>
            <person name="Merkel B.J."/>
            <person name="Hornburger P."/>
            <person name="Mueller R.-W."/>
            <person name="Bruemmer F."/>
            <person name="Labrenz M."/>
            <person name="Spormann A.M."/>
            <person name="Op den Camp H."/>
            <person name="Overmann J."/>
            <person name="Amann R."/>
            <person name="Jetten M.S.M."/>
            <person name="Mascher T."/>
            <person name="Medema M.H."/>
            <person name="Devos D.P."/>
            <person name="Kaster A.-K."/>
            <person name="Ovreas L."/>
            <person name="Rohde M."/>
            <person name="Galperin M.Y."/>
            <person name="Jogler C."/>
        </authorList>
    </citation>
    <scope>NUCLEOTIDE SEQUENCE [LARGE SCALE GENOMIC DNA]</scope>
    <source>
        <strain evidence="1 2">K22_7</strain>
    </source>
</reference>
<gene>
    <name evidence="1" type="ORF">K227x_27980</name>
</gene>